<dbReference type="InterPro" id="IPR016454">
    <property type="entry name" value="Cysteine_dSase"/>
</dbReference>
<gene>
    <name evidence="4" type="primary">iscS</name>
    <name evidence="4" type="ORF">NCTC13150_01931</name>
</gene>
<evidence type="ECO:0000313" key="4">
    <source>
        <dbReference type="EMBL" id="VFB17343.1"/>
    </source>
</evidence>
<feature type="domain" description="Aminotransferase class V" evidence="3">
    <location>
        <begin position="2"/>
        <end position="366"/>
    </location>
</feature>
<dbReference type="InterPro" id="IPR015424">
    <property type="entry name" value="PyrdxlP-dep_Trfase"/>
</dbReference>
<keyword evidence="4" id="KW-0808">Transferase</keyword>
<comment type="caution">
    <text evidence="4">The sequence shown here is derived from an EMBL/GenBank/DDBJ whole genome shotgun (WGS) entry which is preliminary data.</text>
</comment>
<dbReference type="InterPro" id="IPR015422">
    <property type="entry name" value="PyrdxlP-dep_Trfase_small"/>
</dbReference>
<dbReference type="InterPro" id="IPR015421">
    <property type="entry name" value="PyrdxlP-dep_Trfase_major"/>
</dbReference>
<keyword evidence="5" id="KW-1185">Reference proteome</keyword>
<dbReference type="PANTHER" id="PTHR11601">
    <property type="entry name" value="CYSTEINE DESULFURYLASE FAMILY MEMBER"/>
    <property type="match status" value="1"/>
</dbReference>
<evidence type="ECO:0000256" key="2">
    <source>
        <dbReference type="ARBA" id="ARBA00022898"/>
    </source>
</evidence>
<dbReference type="Pfam" id="PF00266">
    <property type="entry name" value="Aminotran_5"/>
    <property type="match status" value="1"/>
</dbReference>
<dbReference type="EC" id="2.8.1.7" evidence="4"/>
<dbReference type="SUPFAM" id="SSF53383">
    <property type="entry name" value="PLP-dependent transferases"/>
    <property type="match status" value="1"/>
</dbReference>
<proteinExistence type="predicted"/>
<dbReference type="PIRSF" id="PIRSF005572">
    <property type="entry name" value="NifS"/>
    <property type="match status" value="1"/>
</dbReference>
<evidence type="ECO:0000313" key="5">
    <source>
        <dbReference type="Proteomes" id="UP000377798"/>
    </source>
</evidence>
<dbReference type="EMBL" id="CAACYI010000001">
    <property type="protein sequence ID" value="VFB17343.1"/>
    <property type="molecule type" value="Genomic_DNA"/>
</dbReference>
<sequence>MIYLDHAATTPLDGEVLELYIRELKEDYGNPSSTYRLGKKASRKLRQAREDIAGIFGLGDRNIYFTSGATESNNWALWSQSLAHRRAFGQDEIVTTSLEHSAVVKTLDYLKTLGFKVIEVAPRDGNIQVQDFLDATNEKTCGWICMAVNNETGSILPVTQLGQEAKDRNIYFHIDGVQAMALEEVDLKSTYYTSLTCSGHKVYGPKGMGFLATKNLKAPLMAYHRGGSQEFNLRAGTVDVPGAQALAKALEIAYTRRQEDQAHCQALKEACIQGLSQGGLDFAVNHLAQESPKILNLWIKGVPAQELLMKLDMEDIYVSAGSACSAGALGPSRVIESIYPQDPDRGLESIRLSFGRENTLEEIDQLVQALVKA</sequence>
<dbReference type="GO" id="GO:0031071">
    <property type="term" value="F:cysteine desulfurase activity"/>
    <property type="evidence" value="ECO:0007669"/>
    <property type="project" value="UniProtKB-EC"/>
</dbReference>
<dbReference type="Proteomes" id="UP000377798">
    <property type="component" value="Unassembled WGS sequence"/>
</dbReference>
<dbReference type="Gene3D" id="1.10.260.50">
    <property type="match status" value="1"/>
</dbReference>
<dbReference type="PANTHER" id="PTHR11601:SF36">
    <property type="entry name" value="CYSTEINE DESULFURASE NIFS-RELATED"/>
    <property type="match status" value="1"/>
</dbReference>
<name>A0A8H2M8W0_9FIRM</name>
<comment type="cofactor">
    <cofactor evidence="1">
        <name>pyridoxal 5'-phosphate</name>
        <dbReference type="ChEBI" id="CHEBI:597326"/>
    </cofactor>
</comment>
<protein>
    <submittedName>
        <fullName evidence="4">Cysteine desulfurase</fullName>
        <ecNumber evidence="4">2.8.1.7</ecNumber>
    </submittedName>
</protein>
<dbReference type="RefSeq" id="WP_131749892.1">
    <property type="nucleotide sequence ID" value="NZ_CAACYI010000001.1"/>
</dbReference>
<accession>A0A8H2M8W0</accession>
<dbReference type="Gene3D" id="3.40.640.10">
    <property type="entry name" value="Type I PLP-dependent aspartate aminotransferase-like (Major domain)"/>
    <property type="match status" value="1"/>
</dbReference>
<organism evidence="4 5">
    <name type="scientific">Urinicoccus massiliensis</name>
    <dbReference type="NCBI Taxonomy" id="1723382"/>
    <lineage>
        <taxon>Bacteria</taxon>
        <taxon>Bacillati</taxon>
        <taxon>Bacillota</taxon>
        <taxon>Tissierellia</taxon>
        <taxon>Tissierellales</taxon>
        <taxon>Peptoniphilaceae</taxon>
        <taxon>Urinicoccus</taxon>
    </lineage>
</organism>
<evidence type="ECO:0000256" key="1">
    <source>
        <dbReference type="ARBA" id="ARBA00001933"/>
    </source>
</evidence>
<reference evidence="4 5" key="1">
    <citation type="submission" date="2019-02" db="EMBL/GenBank/DDBJ databases">
        <authorList>
            <consortium name="Pathogen Informatics"/>
        </authorList>
    </citation>
    <scope>NUCLEOTIDE SEQUENCE [LARGE SCALE GENOMIC DNA]</scope>
    <source>
        <strain evidence="4 5">3012STDY7089603</strain>
    </source>
</reference>
<dbReference type="InterPro" id="IPR000192">
    <property type="entry name" value="Aminotrans_V_dom"/>
</dbReference>
<dbReference type="AlphaFoldDB" id="A0A8H2M8W0"/>
<evidence type="ECO:0000259" key="3">
    <source>
        <dbReference type="Pfam" id="PF00266"/>
    </source>
</evidence>
<keyword evidence="2" id="KW-0663">Pyridoxal phosphate</keyword>
<dbReference type="Gene3D" id="3.90.1150.10">
    <property type="entry name" value="Aspartate Aminotransferase, domain 1"/>
    <property type="match status" value="1"/>
</dbReference>